<keyword evidence="1" id="KW-0732">Signal</keyword>
<accession>A0ABU4RZA3</accession>
<dbReference type="Pfam" id="PF18559">
    <property type="entry name" value="Exop_C"/>
    <property type="match status" value="1"/>
</dbReference>
<reference evidence="3 4" key="1">
    <citation type="submission" date="2023-11" db="EMBL/GenBank/DDBJ databases">
        <title>Gilvimarinus fulvus sp. nov., isolated from the surface of Kelp.</title>
        <authorList>
            <person name="Sun Y.Y."/>
            <person name="Gong Y."/>
            <person name="Du Z.J."/>
        </authorList>
    </citation>
    <scope>NUCLEOTIDE SEQUENCE [LARGE SCALE GENOMIC DNA]</scope>
    <source>
        <strain evidence="3 4">SDUM040013</strain>
    </source>
</reference>
<dbReference type="RefSeq" id="WP_302723437.1">
    <property type="nucleotide sequence ID" value="NZ_JAULRU010000617.1"/>
</dbReference>
<name>A0ABU4RZA3_9GAMM</name>
<comment type="caution">
    <text evidence="3">The sequence shown here is derived from an EMBL/GenBank/DDBJ whole genome shotgun (WGS) entry which is preliminary data.</text>
</comment>
<dbReference type="EMBL" id="JAXAFO010000008">
    <property type="protein sequence ID" value="MDX6848943.1"/>
    <property type="molecule type" value="Genomic_DNA"/>
</dbReference>
<dbReference type="InterPro" id="IPR041443">
    <property type="entry name" value="Exop_C"/>
</dbReference>
<evidence type="ECO:0000259" key="2">
    <source>
        <dbReference type="Pfam" id="PF18559"/>
    </source>
</evidence>
<evidence type="ECO:0000256" key="1">
    <source>
        <dbReference type="SAM" id="SignalP"/>
    </source>
</evidence>
<dbReference type="GO" id="GO:0016787">
    <property type="term" value="F:hydrolase activity"/>
    <property type="evidence" value="ECO:0007669"/>
    <property type="project" value="UniProtKB-KW"/>
</dbReference>
<feature type="domain" description="ExoP galactose-binding-like" evidence="2">
    <location>
        <begin position="39"/>
        <end position="193"/>
    </location>
</feature>
<feature type="chain" id="PRO_5046040292" evidence="1">
    <location>
        <begin position="20"/>
        <end position="207"/>
    </location>
</feature>
<protein>
    <submittedName>
        <fullName evidence="3">Glycoside hydrolase</fullName>
    </submittedName>
</protein>
<dbReference type="Gene3D" id="2.60.120.430">
    <property type="entry name" value="Galactose-binding lectin"/>
    <property type="match status" value="1"/>
</dbReference>
<keyword evidence="4" id="KW-1185">Reference proteome</keyword>
<dbReference type="Proteomes" id="UP001273505">
    <property type="component" value="Unassembled WGS sequence"/>
</dbReference>
<proteinExistence type="predicted"/>
<sequence length="207" mass="21798">MNVKVFLLSLCLVSGAAFAANEPNPNFVYFTGGQTPGNWEWVLQDPDNWWKPIPDSGGESGSGKLVVVEAGDTTFPGALRFSWTKSEHGVNATISGTTLDLSALADKAELMLALKVNSSVPKTVNLKIACGENCEAQVNIADNLKQAEPNTWFALPLALDCFTANGLDAGKINWPVSIGTSGALDLDIAEISLSAMAEGDEGCVPNP</sequence>
<evidence type="ECO:0000313" key="4">
    <source>
        <dbReference type="Proteomes" id="UP001273505"/>
    </source>
</evidence>
<organism evidence="3 4">
    <name type="scientific">Gilvimarinus gilvus</name>
    <dbReference type="NCBI Taxonomy" id="3058038"/>
    <lineage>
        <taxon>Bacteria</taxon>
        <taxon>Pseudomonadati</taxon>
        <taxon>Pseudomonadota</taxon>
        <taxon>Gammaproteobacteria</taxon>
        <taxon>Cellvibrionales</taxon>
        <taxon>Cellvibrionaceae</taxon>
        <taxon>Gilvimarinus</taxon>
    </lineage>
</organism>
<feature type="signal peptide" evidence="1">
    <location>
        <begin position="1"/>
        <end position="19"/>
    </location>
</feature>
<evidence type="ECO:0000313" key="3">
    <source>
        <dbReference type="EMBL" id="MDX6848943.1"/>
    </source>
</evidence>
<gene>
    <name evidence="3" type="ORF">SCD92_06190</name>
</gene>
<keyword evidence="3" id="KW-0378">Hydrolase</keyword>